<protein>
    <submittedName>
        <fullName evidence="3">VCBS repeat-containing protein</fullName>
    </submittedName>
</protein>
<dbReference type="AlphaFoldDB" id="A0A3B0BVG8"/>
<dbReference type="InterPro" id="IPR013517">
    <property type="entry name" value="FG-GAP"/>
</dbReference>
<reference evidence="3 4" key="1">
    <citation type="submission" date="2018-10" db="EMBL/GenBank/DDBJ databases">
        <title>Ulvibacterium marinum gen. nov., sp. nov., a novel marine bacterium of the family Flavobacteriaceae, isolated from a culture of the green alga Ulva prolifera.</title>
        <authorList>
            <person name="Zhang Z."/>
        </authorList>
    </citation>
    <scope>NUCLEOTIDE SEQUENCE [LARGE SCALE GENOMIC DNA]</scope>
    <source>
        <strain evidence="3 4">CCMM003</strain>
    </source>
</reference>
<organism evidence="3 4">
    <name type="scientific">Ulvibacterium marinum</name>
    <dbReference type="NCBI Taxonomy" id="2419782"/>
    <lineage>
        <taxon>Bacteria</taxon>
        <taxon>Pseudomonadati</taxon>
        <taxon>Bacteroidota</taxon>
        <taxon>Flavobacteriia</taxon>
        <taxon>Flavobacteriales</taxon>
        <taxon>Flavobacteriaceae</taxon>
        <taxon>Ulvibacterium</taxon>
    </lineage>
</organism>
<proteinExistence type="predicted"/>
<dbReference type="PANTHER" id="PTHR44103:SF1">
    <property type="entry name" value="PROPROTEIN CONVERTASE P"/>
    <property type="match status" value="1"/>
</dbReference>
<dbReference type="OrthoDB" id="266400at2"/>
<feature type="chain" id="PRO_5017210222" evidence="2">
    <location>
        <begin position="22"/>
        <end position="720"/>
    </location>
</feature>
<dbReference type="InterPro" id="IPR028994">
    <property type="entry name" value="Integrin_alpha_N"/>
</dbReference>
<dbReference type="SUPFAM" id="SSF69318">
    <property type="entry name" value="Integrin alpha N-terminal domain"/>
    <property type="match status" value="1"/>
</dbReference>
<evidence type="ECO:0000256" key="1">
    <source>
        <dbReference type="ARBA" id="ARBA00022729"/>
    </source>
</evidence>
<dbReference type="RefSeq" id="WP_120714237.1">
    <property type="nucleotide sequence ID" value="NZ_RBCJ01000006.1"/>
</dbReference>
<evidence type="ECO:0000256" key="2">
    <source>
        <dbReference type="SAM" id="SignalP"/>
    </source>
</evidence>
<dbReference type="EMBL" id="RBCJ01000006">
    <property type="protein sequence ID" value="RKN76890.1"/>
    <property type="molecule type" value="Genomic_DNA"/>
</dbReference>
<gene>
    <name evidence="3" type="ORF">D7Z94_24230</name>
</gene>
<sequence>MKIKKYILILYTFIIATSSLAQQDILDGWTYIQIDSTKQKWGDWNEPNWLRYFGLDAGDVNNDGNLDIVSGRYIYHNPGKGMEGHWKRTVLDDNVDAILYIDVDGDPYGDIIAMALPDLYWYEAIDTEGTRYKRRLIGQVPATSHVNSQGFEKANLVTTGRSEFVIAGNGNIYAISIPEANADAIDWKVNMICENTSDEGIGVGDIDGDGDLDIAAGRRPDGEDEPKILVWYENPGNIETLWKETIVGRSEHPIDRVEIADLNGDGKTDIVITEERYPGLEPDANFWWFAQQDSMNWERNRIVTQYSINNLDITDLDQDGDIDLLTAEHKGENLELQLWKNDGKGNFSKTVIDTGKENHLGTQFVDLDNDGDLDIIGAGWDQHRYMHVWRNDAVKSSKSGMLPKEYQRVPDSLGDYGKLQHADGKLDYASNENSFQKDGYKDNYNLLNQVKNNVGISQSMYESRPHFIVHTKGATYYFDRAGGGFSRILDAYGNDWVSYRREPWDQYPASAASAFRGLPNLVFKSEKDKGAGHPGHNKCISEVVSENKIRTRTKSGLWEWEWTFFENYAVLEVLITDNTPYWFLYEGTPGGSFIPEISIYGTDVSGPNSEIPDFYKGDINFNNFRWAYFNKEGLDTAFFVAQIDEDEHMDMMSYLGNTAEGAKSKDGMTVFGFGRGENTTPLLEGKNSFIIGMQDFAAADKGSHQKISEYINELIKEHNR</sequence>
<dbReference type="Pfam" id="PF13517">
    <property type="entry name" value="FG-GAP_3"/>
    <property type="match status" value="2"/>
</dbReference>
<dbReference type="PANTHER" id="PTHR44103">
    <property type="entry name" value="PROPROTEIN CONVERTASE P"/>
    <property type="match status" value="1"/>
</dbReference>
<keyword evidence="1 2" id="KW-0732">Signal</keyword>
<evidence type="ECO:0000313" key="4">
    <source>
        <dbReference type="Proteomes" id="UP000276603"/>
    </source>
</evidence>
<keyword evidence="4" id="KW-1185">Reference proteome</keyword>
<name>A0A3B0BVG8_9FLAO</name>
<comment type="caution">
    <text evidence="3">The sequence shown here is derived from an EMBL/GenBank/DDBJ whole genome shotgun (WGS) entry which is preliminary data.</text>
</comment>
<dbReference type="Proteomes" id="UP000276603">
    <property type="component" value="Unassembled WGS sequence"/>
</dbReference>
<accession>A0A3B0BVG8</accession>
<evidence type="ECO:0000313" key="3">
    <source>
        <dbReference type="EMBL" id="RKN76890.1"/>
    </source>
</evidence>
<dbReference type="Gene3D" id="2.130.10.130">
    <property type="entry name" value="Integrin alpha, N-terminal"/>
    <property type="match status" value="1"/>
</dbReference>
<feature type="signal peptide" evidence="2">
    <location>
        <begin position="1"/>
        <end position="21"/>
    </location>
</feature>